<dbReference type="SUPFAM" id="SSF53335">
    <property type="entry name" value="S-adenosyl-L-methionine-dependent methyltransferases"/>
    <property type="match status" value="1"/>
</dbReference>
<keyword evidence="3" id="KW-1185">Reference proteome</keyword>
<reference evidence="2 3" key="1">
    <citation type="journal article" date="2011" name="Front. Microbiol.">
        <title>Genomic signatures of strain selection and enhancement in Bacillus atrophaeus var. globigii, a historical biowarfare simulant.</title>
        <authorList>
            <person name="Gibbons H.S."/>
            <person name="Broomall S.M."/>
            <person name="McNew L.A."/>
            <person name="Daligault H."/>
            <person name="Chapman C."/>
            <person name="Bruce D."/>
            <person name="Karavis M."/>
            <person name="Krepps M."/>
            <person name="McGregor P.A."/>
            <person name="Hong C."/>
            <person name="Park K.H."/>
            <person name="Akmal A."/>
            <person name="Feldman A."/>
            <person name="Lin J.S."/>
            <person name="Chang W.E."/>
            <person name="Higgs B.W."/>
            <person name="Demirev P."/>
            <person name="Lindquist J."/>
            <person name="Liem A."/>
            <person name="Fochler E."/>
            <person name="Read T.D."/>
            <person name="Tapia R."/>
            <person name="Johnson S."/>
            <person name="Bishop-Lilly K.A."/>
            <person name="Detter C."/>
            <person name="Han C."/>
            <person name="Sozhamannan S."/>
            <person name="Rosenzweig C.N."/>
            <person name="Skowronski E.W."/>
        </authorList>
    </citation>
    <scope>NUCLEOTIDE SEQUENCE [LARGE SCALE GENOMIC DNA]</scope>
    <source>
        <strain evidence="2 3">AK5</strain>
    </source>
</reference>
<name>A0A432VYH1_9GAMM</name>
<evidence type="ECO:0000259" key="1">
    <source>
        <dbReference type="Pfam" id="PF08241"/>
    </source>
</evidence>
<dbReference type="CDD" id="cd02440">
    <property type="entry name" value="AdoMet_MTases"/>
    <property type="match status" value="1"/>
</dbReference>
<evidence type="ECO:0000313" key="3">
    <source>
        <dbReference type="Proteomes" id="UP000288212"/>
    </source>
</evidence>
<feature type="domain" description="Methyltransferase type 11" evidence="1">
    <location>
        <begin position="49"/>
        <end position="153"/>
    </location>
</feature>
<organism evidence="2 3">
    <name type="scientific">Aliidiomarina haloalkalitolerans</name>
    <dbReference type="NCBI Taxonomy" id="859059"/>
    <lineage>
        <taxon>Bacteria</taxon>
        <taxon>Pseudomonadati</taxon>
        <taxon>Pseudomonadota</taxon>
        <taxon>Gammaproteobacteria</taxon>
        <taxon>Alteromonadales</taxon>
        <taxon>Idiomarinaceae</taxon>
        <taxon>Aliidiomarina</taxon>
    </lineage>
</organism>
<dbReference type="PANTHER" id="PTHR43591">
    <property type="entry name" value="METHYLTRANSFERASE"/>
    <property type="match status" value="1"/>
</dbReference>
<dbReference type="EMBL" id="PIPI01000001">
    <property type="protein sequence ID" value="RUO21695.1"/>
    <property type="molecule type" value="Genomic_DNA"/>
</dbReference>
<dbReference type="OrthoDB" id="9760689at2"/>
<protein>
    <recommendedName>
        <fullName evidence="1">Methyltransferase type 11 domain-containing protein</fullName>
    </recommendedName>
</protein>
<dbReference type="Proteomes" id="UP000288212">
    <property type="component" value="Unassembled WGS sequence"/>
</dbReference>
<accession>A0A432VYH1</accession>
<dbReference type="AlphaFoldDB" id="A0A432VYH1"/>
<gene>
    <name evidence="2" type="ORF">CWE06_02250</name>
</gene>
<dbReference type="InterPro" id="IPR029063">
    <property type="entry name" value="SAM-dependent_MTases_sf"/>
</dbReference>
<dbReference type="InterPro" id="IPR013216">
    <property type="entry name" value="Methyltransf_11"/>
</dbReference>
<comment type="caution">
    <text evidence="2">The sequence shown here is derived from an EMBL/GenBank/DDBJ whole genome shotgun (WGS) entry which is preliminary data.</text>
</comment>
<dbReference type="Gene3D" id="3.40.50.150">
    <property type="entry name" value="Vaccinia Virus protein VP39"/>
    <property type="match status" value="1"/>
</dbReference>
<evidence type="ECO:0000313" key="2">
    <source>
        <dbReference type="EMBL" id="RUO21695.1"/>
    </source>
</evidence>
<dbReference type="Pfam" id="PF08241">
    <property type="entry name" value="Methyltransf_11"/>
    <property type="match status" value="1"/>
</dbReference>
<proteinExistence type="predicted"/>
<sequence>MYLKTHVAERFGRAADQYKCHSQVQDQAAELLLQWLPHDLTKVPTLRCLDLGCGPGSQQGLLFEQLMWQERRQQHLEYVGLDLSAAMVQAAQRNLAHLQVNGSVVQGDGEALPLQRQSIDLIYSNMAMQWFNRPDLALAECARILTPSGYLLCSVVLPNSLAPLDQLLPNFVNPQRTFADWQQLIADSPLQLLASEVRQVSGHFRDCKALLKSISGVGADAMPAHHDAADDKKRLRLTKQMWAQLNAGYEGYRTPKGLPLHYHIGFFLLRSQ</sequence>
<dbReference type="RefSeq" id="WP_126790759.1">
    <property type="nucleotide sequence ID" value="NZ_PIPI01000001.1"/>
</dbReference>
<dbReference type="GO" id="GO:0008757">
    <property type="term" value="F:S-adenosylmethionine-dependent methyltransferase activity"/>
    <property type="evidence" value="ECO:0007669"/>
    <property type="project" value="InterPro"/>
</dbReference>